<keyword evidence="8 15" id="KW-1133">Transmembrane helix</keyword>
<keyword evidence="4" id="KW-1003">Cell membrane</keyword>
<evidence type="ECO:0000256" key="7">
    <source>
        <dbReference type="ARBA" id="ARBA00022725"/>
    </source>
</evidence>
<dbReference type="InterPro" id="IPR000725">
    <property type="entry name" value="Olfact_rcpt"/>
</dbReference>
<dbReference type="PANTHER" id="PTHR26451">
    <property type="entry name" value="G_PROTEIN_RECEP_F1_2 DOMAIN-CONTAINING PROTEIN"/>
    <property type="match status" value="1"/>
</dbReference>
<evidence type="ECO:0000256" key="8">
    <source>
        <dbReference type="ARBA" id="ARBA00022989"/>
    </source>
</evidence>
<comment type="subcellular location">
    <subcellularLocation>
        <location evidence="1">Cell membrane</location>
        <topology evidence="1">Multi-pass membrane protein</topology>
    </subcellularLocation>
</comment>
<dbReference type="AlphaFoldDB" id="A0A6P8UJV1"/>
<dbReference type="InterPro" id="IPR043502">
    <property type="entry name" value="DNA/RNA_pol_sf"/>
</dbReference>
<evidence type="ECO:0000256" key="2">
    <source>
        <dbReference type="ARBA" id="ARBA00010879"/>
    </source>
</evidence>
<keyword evidence="12" id="KW-0675">Receptor</keyword>
<dbReference type="SUPFAM" id="SSF56672">
    <property type="entry name" value="DNA/RNA polymerases"/>
    <property type="match status" value="1"/>
</dbReference>
<dbReference type="FunFam" id="3.30.70.270:FF:000164">
    <property type="match status" value="1"/>
</dbReference>
<keyword evidence="5" id="KW-0716">Sensory transduction</keyword>
<keyword evidence="17" id="KW-1185">Reference proteome</keyword>
<feature type="transmembrane region" description="Helical" evidence="15">
    <location>
        <begin position="26"/>
        <end position="47"/>
    </location>
</feature>
<dbReference type="PRINTS" id="PR00245">
    <property type="entry name" value="OLFACTORYR"/>
</dbReference>
<evidence type="ECO:0000256" key="4">
    <source>
        <dbReference type="ARBA" id="ARBA00022475"/>
    </source>
</evidence>
<dbReference type="OrthoDB" id="9615015at2759"/>
<dbReference type="InParanoid" id="A0A6P8UJV1"/>
<dbReference type="Proteomes" id="UP000515161">
    <property type="component" value="Unplaced"/>
</dbReference>
<evidence type="ECO:0000256" key="10">
    <source>
        <dbReference type="ARBA" id="ARBA00023136"/>
    </source>
</evidence>
<evidence type="ECO:0000256" key="11">
    <source>
        <dbReference type="ARBA" id="ARBA00023157"/>
    </source>
</evidence>
<dbReference type="Gene3D" id="1.20.1070.10">
    <property type="entry name" value="Rhodopsin 7-helix transmembrane proteins"/>
    <property type="match status" value="1"/>
</dbReference>
<evidence type="ECO:0000256" key="13">
    <source>
        <dbReference type="ARBA" id="ARBA00023180"/>
    </source>
</evidence>
<feature type="transmembrane region" description="Helical" evidence="15">
    <location>
        <begin position="197"/>
        <end position="219"/>
    </location>
</feature>
<dbReference type="PANTHER" id="PTHR26451:SF109">
    <property type="entry name" value="ODORANT RECEPTOR-RELATED"/>
    <property type="match status" value="1"/>
</dbReference>
<protein>
    <recommendedName>
        <fullName evidence="3">ribonuclease H</fullName>
        <ecNumber evidence="3">3.1.26.4</ecNumber>
    </recommendedName>
</protein>
<dbReference type="FunFam" id="1.20.1070.10:FF:000024">
    <property type="entry name" value="Olfactory receptor"/>
    <property type="match status" value="1"/>
</dbReference>
<dbReference type="GO" id="GO:0004930">
    <property type="term" value="F:G protein-coupled receptor activity"/>
    <property type="evidence" value="ECO:0007669"/>
    <property type="project" value="UniProtKB-KW"/>
</dbReference>
<accession>A0A6P8UJV1</accession>
<dbReference type="SUPFAM" id="SSF81321">
    <property type="entry name" value="Family A G protein-coupled receptor-like"/>
    <property type="match status" value="1"/>
</dbReference>
<keyword evidence="6 15" id="KW-0812">Transmembrane</keyword>
<keyword evidence="7" id="KW-0552">Olfaction</keyword>
<dbReference type="GO" id="GO:0004523">
    <property type="term" value="F:RNA-DNA hybrid ribonuclease activity"/>
    <property type="evidence" value="ECO:0007669"/>
    <property type="project" value="UniProtKB-EC"/>
</dbReference>
<keyword evidence="9" id="KW-0297">G-protein coupled receptor</keyword>
<keyword evidence="10 15" id="KW-0472">Membrane</keyword>
<gene>
    <name evidence="18" type="primary">LOC117549069</name>
</gene>
<evidence type="ECO:0000313" key="18">
    <source>
        <dbReference type="RefSeq" id="XP_034076551.1"/>
    </source>
</evidence>
<reference evidence="18" key="1">
    <citation type="submission" date="2025-08" db="UniProtKB">
        <authorList>
            <consortium name="RefSeq"/>
        </authorList>
    </citation>
    <scope>IDENTIFICATION</scope>
</reference>
<name>A0A6P8UJV1_GYMAC</name>
<dbReference type="InterPro" id="IPR017452">
    <property type="entry name" value="GPCR_Rhodpsn_7TM"/>
</dbReference>
<organism evidence="17 18">
    <name type="scientific">Gymnodraco acuticeps</name>
    <name type="common">Antarctic dragonfish</name>
    <dbReference type="NCBI Taxonomy" id="8218"/>
    <lineage>
        <taxon>Eukaryota</taxon>
        <taxon>Metazoa</taxon>
        <taxon>Chordata</taxon>
        <taxon>Craniata</taxon>
        <taxon>Vertebrata</taxon>
        <taxon>Euteleostomi</taxon>
        <taxon>Actinopterygii</taxon>
        <taxon>Neopterygii</taxon>
        <taxon>Teleostei</taxon>
        <taxon>Neoteleostei</taxon>
        <taxon>Acanthomorphata</taxon>
        <taxon>Eupercaria</taxon>
        <taxon>Perciformes</taxon>
        <taxon>Notothenioidei</taxon>
        <taxon>Bathydraconidae</taxon>
        <taxon>Gymnodraco</taxon>
    </lineage>
</organism>
<dbReference type="InterPro" id="IPR052921">
    <property type="entry name" value="GPCR1_Superfamily_Member"/>
</dbReference>
<feature type="transmembrane region" description="Helical" evidence="15">
    <location>
        <begin position="100"/>
        <end position="121"/>
    </location>
</feature>
<dbReference type="InterPro" id="IPR000477">
    <property type="entry name" value="RT_dom"/>
</dbReference>
<evidence type="ECO:0000256" key="3">
    <source>
        <dbReference type="ARBA" id="ARBA00012180"/>
    </source>
</evidence>
<dbReference type="GO" id="GO:0004984">
    <property type="term" value="F:olfactory receptor activity"/>
    <property type="evidence" value="ECO:0007669"/>
    <property type="project" value="InterPro"/>
</dbReference>
<evidence type="ECO:0000256" key="14">
    <source>
        <dbReference type="ARBA" id="ARBA00023224"/>
    </source>
</evidence>
<dbReference type="Pfam" id="PF00078">
    <property type="entry name" value="RVT_1"/>
    <property type="match status" value="1"/>
</dbReference>
<dbReference type="EC" id="3.1.26.4" evidence="3"/>
<comment type="similarity">
    <text evidence="2">Belongs to the beta type-B retroviral polymerase family. HERV class-II K(HML-2) pol subfamily.</text>
</comment>
<evidence type="ECO:0000313" key="17">
    <source>
        <dbReference type="Proteomes" id="UP000515161"/>
    </source>
</evidence>
<dbReference type="GO" id="GO:0005886">
    <property type="term" value="C:plasma membrane"/>
    <property type="evidence" value="ECO:0007669"/>
    <property type="project" value="UniProtKB-SubCell"/>
</dbReference>
<dbReference type="GeneID" id="117549069"/>
<dbReference type="Gene3D" id="3.30.70.270">
    <property type="match status" value="1"/>
</dbReference>
<evidence type="ECO:0000256" key="12">
    <source>
        <dbReference type="ARBA" id="ARBA00023170"/>
    </source>
</evidence>
<keyword evidence="14" id="KW-0807">Transducer</keyword>
<evidence type="ECO:0000256" key="5">
    <source>
        <dbReference type="ARBA" id="ARBA00022606"/>
    </source>
</evidence>
<dbReference type="RefSeq" id="XP_034076551.1">
    <property type="nucleotide sequence ID" value="XM_034220660.1"/>
</dbReference>
<feature type="transmembrane region" description="Helical" evidence="15">
    <location>
        <begin position="59"/>
        <end position="80"/>
    </location>
</feature>
<evidence type="ECO:0000256" key="9">
    <source>
        <dbReference type="ARBA" id="ARBA00023040"/>
    </source>
</evidence>
<dbReference type="PROSITE" id="PS50262">
    <property type="entry name" value="G_PROTEIN_RECEP_F1_2"/>
    <property type="match status" value="1"/>
</dbReference>
<proteinExistence type="inferred from homology"/>
<evidence type="ECO:0000259" key="16">
    <source>
        <dbReference type="PROSITE" id="PS50262"/>
    </source>
</evidence>
<dbReference type="InterPro" id="IPR043128">
    <property type="entry name" value="Rev_trsase/Diguanyl_cyclase"/>
</dbReference>
<feature type="transmembrane region" description="Helical" evidence="15">
    <location>
        <begin position="240"/>
        <end position="261"/>
    </location>
</feature>
<evidence type="ECO:0000256" key="6">
    <source>
        <dbReference type="ARBA" id="ARBA00022692"/>
    </source>
</evidence>
<feature type="transmembrane region" description="Helical" evidence="15">
    <location>
        <begin position="142"/>
        <end position="165"/>
    </location>
</feature>
<evidence type="ECO:0000256" key="15">
    <source>
        <dbReference type="SAM" id="Phobius"/>
    </source>
</evidence>
<keyword evidence="13" id="KW-0325">Glycoprotein</keyword>
<feature type="domain" description="G-protein coupled receptors family 1 profile" evidence="16">
    <location>
        <begin position="40"/>
        <end position="290"/>
    </location>
</feature>
<dbReference type="Pfam" id="PF13853">
    <property type="entry name" value="7tm_4"/>
    <property type="match status" value="1"/>
</dbReference>
<dbReference type="CDD" id="cd01647">
    <property type="entry name" value="RT_LTR"/>
    <property type="match status" value="1"/>
</dbReference>
<evidence type="ECO:0000256" key="1">
    <source>
        <dbReference type="ARBA" id="ARBA00004651"/>
    </source>
</evidence>
<dbReference type="GO" id="GO:0005549">
    <property type="term" value="F:odorant binding"/>
    <property type="evidence" value="ECO:0007669"/>
    <property type="project" value="TreeGrafter"/>
</dbReference>
<sequence length="624" mass="69352">MENQTLDLDVLIVEGLKVTPHSSVPAFILLLLIYFFIMVSNIGLVVLISTERSLHQPMYLLFCNMSINDVFGASAIIPRILSDVFIPMSQHFMSYDECVLQAFCAHLHLCISHTVLIIMAFDRYMAICNPLRYAANMTHRMLLGLSVWAWSLSFLLVGILIGLSVRLSRCRRVILNPFCDNASLFKLSCENVLINHVYGLGAGMLIMAMSLCSVMLTYLRIAMVCLRSKSQALNSKALQTCATHLAAYAILLFSGCIIIILHRFPHLSDHRKLASIIIHVVPPAMNAIIYGLQIKAVREKIIIIFKRATPGKVKAAYDGLLGSLSGADIFLRLLAEFPDLTLPTFSTLTTKHGVEHHVSTEGPPVYARARRLNPSNLAEARAEFSTIERLGIVRRSDSPWASPLHVVPKPNGGWRPCGDYRRLNDTTTPDRYPVPHIQDFSAHLAGTSVFSKVDLTAVITPFGLFEFLRMPFGLKNAAQTFQRLMDSVLRDLPFVFVYLDDILVASASVEEHLSHLRALFARLSQHGLIINPAKCQFGVFDIDFLGHRVTKGGVAPLPAKGREFTAFVDHKPLTFAMSKVAEPWSAHQQRQLSYILELTTDIKHVAGKSNLVADCLSRVVIGAV</sequence>
<dbReference type="KEGG" id="gacu:117549069"/>
<keyword evidence="11" id="KW-1015">Disulfide bond</keyword>